<evidence type="ECO:0000313" key="4">
    <source>
        <dbReference type="Proteomes" id="UP000030746"/>
    </source>
</evidence>
<dbReference type="GeneID" id="20239029"/>
<dbReference type="KEGG" id="lgi:LOTGIDRAFT_162489"/>
<dbReference type="InterPro" id="IPR013151">
    <property type="entry name" value="Immunoglobulin_dom"/>
</dbReference>
<feature type="domain" description="Ig-like" evidence="2">
    <location>
        <begin position="29"/>
        <end position="114"/>
    </location>
</feature>
<keyword evidence="1" id="KW-0732">Signal</keyword>
<dbReference type="InterPro" id="IPR003599">
    <property type="entry name" value="Ig_sub"/>
</dbReference>
<dbReference type="Gene3D" id="2.60.40.10">
    <property type="entry name" value="Immunoglobulins"/>
    <property type="match status" value="1"/>
</dbReference>
<dbReference type="InterPro" id="IPR013783">
    <property type="entry name" value="Ig-like_fold"/>
</dbReference>
<evidence type="ECO:0000256" key="1">
    <source>
        <dbReference type="SAM" id="SignalP"/>
    </source>
</evidence>
<dbReference type="PROSITE" id="PS50835">
    <property type="entry name" value="IG_LIKE"/>
    <property type="match status" value="1"/>
</dbReference>
<keyword evidence="4" id="KW-1185">Reference proteome</keyword>
<evidence type="ECO:0000313" key="3">
    <source>
        <dbReference type="EMBL" id="ESO92579.1"/>
    </source>
</evidence>
<name>V4BU72_LOTGI</name>
<dbReference type="SMART" id="SM00409">
    <property type="entry name" value="IG"/>
    <property type="match status" value="1"/>
</dbReference>
<dbReference type="AlphaFoldDB" id="V4BU72"/>
<dbReference type="Pfam" id="PF00047">
    <property type="entry name" value="ig"/>
    <property type="match status" value="1"/>
</dbReference>
<dbReference type="RefSeq" id="XP_009056720.1">
    <property type="nucleotide sequence ID" value="XM_009058472.1"/>
</dbReference>
<evidence type="ECO:0000259" key="2">
    <source>
        <dbReference type="PROSITE" id="PS50835"/>
    </source>
</evidence>
<sequence length="202" mass="23295">MDLYSLQWLCRLLLAFLTTSNCQILTTKPVSRVLDVAVGQKISLSCMYQSDSVSIKWFKNNQNVENLGFVLYDKAYIDDNNQDIVEVTAVKDKSHFNDAGNYRCVSGDQEKTFQVRVTALSHCNDLRRSKHVYSDELGCSYIIQQRRFTMFQTSPTTTVNDDVIYLQKRFTIFLVSSYSNRLRCSLHLPIATVYDVPKIFLL</sequence>
<gene>
    <name evidence="3" type="ORF">LOTGIDRAFT_162489</name>
</gene>
<organism evidence="3 4">
    <name type="scientific">Lottia gigantea</name>
    <name type="common">Giant owl limpet</name>
    <dbReference type="NCBI Taxonomy" id="225164"/>
    <lineage>
        <taxon>Eukaryota</taxon>
        <taxon>Metazoa</taxon>
        <taxon>Spiralia</taxon>
        <taxon>Lophotrochozoa</taxon>
        <taxon>Mollusca</taxon>
        <taxon>Gastropoda</taxon>
        <taxon>Patellogastropoda</taxon>
        <taxon>Lottioidea</taxon>
        <taxon>Lottiidae</taxon>
        <taxon>Lottia</taxon>
    </lineage>
</organism>
<dbReference type="InterPro" id="IPR007110">
    <property type="entry name" value="Ig-like_dom"/>
</dbReference>
<dbReference type="Proteomes" id="UP000030746">
    <property type="component" value="Unassembled WGS sequence"/>
</dbReference>
<dbReference type="HOGENOM" id="CLU_1356020_0_0_1"/>
<dbReference type="CTD" id="20239029"/>
<proteinExistence type="predicted"/>
<dbReference type="SUPFAM" id="SSF48726">
    <property type="entry name" value="Immunoglobulin"/>
    <property type="match status" value="1"/>
</dbReference>
<reference evidence="3 4" key="1">
    <citation type="journal article" date="2013" name="Nature">
        <title>Insights into bilaterian evolution from three spiralian genomes.</title>
        <authorList>
            <person name="Simakov O."/>
            <person name="Marletaz F."/>
            <person name="Cho S.J."/>
            <person name="Edsinger-Gonzales E."/>
            <person name="Havlak P."/>
            <person name="Hellsten U."/>
            <person name="Kuo D.H."/>
            <person name="Larsson T."/>
            <person name="Lv J."/>
            <person name="Arendt D."/>
            <person name="Savage R."/>
            <person name="Osoegawa K."/>
            <person name="de Jong P."/>
            <person name="Grimwood J."/>
            <person name="Chapman J.A."/>
            <person name="Shapiro H."/>
            <person name="Aerts A."/>
            <person name="Otillar R.P."/>
            <person name="Terry A.Y."/>
            <person name="Boore J.L."/>
            <person name="Grigoriev I.V."/>
            <person name="Lindberg D.R."/>
            <person name="Seaver E.C."/>
            <person name="Weisblat D.A."/>
            <person name="Putnam N.H."/>
            <person name="Rokhsar D.S."/>
        </authorList>
    </citation>
    <scope>NUCLEOTIDE SEQUENCE [LARGE SCALE GENOMIC DNA]</scope>
</reference>
<protein>
    <recommendedName>
        <fullName evidence="2">Ig-like domain-containing protein</fullName>
    </recommendedName>
</protein>
<feature type="chain" id="PRO_5004717243" description="Ig-like domain-containing protein" evidence="1">
    <location>
        <begin position="23"/>
        <end position="202"/>
    </location>
</feature>
<dbReference type="InterPro" id="IPR036179">
    <property type="entry name" value="Ig-like_dom_sf"/>
</dbReference>
<dbReference type="EMBL" id="KB202050">
    <property type="protein sequence ID" value="ESO92579.1"/>
    <property type="molecule type" value="Genomic_DNA"/>
</dbReference>
<feature type="signal peptide" evidence="1">
    <location>
        <begin position="1"/>
        <end position="22"/>
    </location>
</feature>
<accession>V4BU72</accession>